<dbReference type="PANTHER" id="PTHR31744:SF233">
    <property type="entry name" value="NAC DOMAIN-CONTAINING PROTEIN 72-LIKE"/>
    <property type="match status" value="1"/>
</dbReference>
<keyword evidence="4" id="KW-0804">Transcription</keyword>
<evidence type="ECO:0000256" key="1">
    <source>
        <dbReference type="ARBA" id="ARBA00004123"/>
    </source>
</evidence>
<protein>
    <recommendedName>
        <fullName evidence="6">NAC domain-containing protein</fullName>
    </recommendedName>
</protein>
<proteinExistence type="predicted"/>
<dbReference type="AlphaFoldDB" id="A0AAP0NMW2"/>
<dbReference type="GO" id="GO:0005634">
    <property type="term" value="C:nucleus"/>
    <property type="evidence" value="ECO:0007669"/>
    <property type="project" value="UniProtKB-SubCell"/>
</dbReference>
<keyword evidence="8" id="KW-1185">Reference proteome</keyword>
<dbReference type="InterPro" id="IPR036093">
    <property type="entry name" value="NAC_dom_sf"/>
</dbReference>
<dbReference type="PANTHER" id="PTHR31744">
    <property type="entry name" value="PROTEIN CUP-SHAPED COTYLEDON 2-RELATED"/>
    <property type="match status" value="1"/>
</dbReference>
<evidence type="ECO:0000313" key="7">
    <source>
        <dbReference type="EMBL" id="KAK9273219.1"/>
    </source>
</evidence>
<name>A0AAP0NMW2_LIQFO</name>
<dbReference type="SUPFAM" id="SSF101941">
    <property type="entry name" value="NAC domain"/>
    <property type="match status" value="1"/>
</dbReference>
<dbReference type="InterPro" id="IPR003441">
    <property type="entry name" value="NAC-dom"/>
</dbReference>
<dbReference type="Pfam" id="PF02365">
    <property type="entry name" value="NAM"/>
    <property type="match status" value="1"/>
</dbReference>
<dbReference type="PROSITE" id="PS51005">
    <property type="entry name" value="NAC"/>
    <property type="match status" value="1"/>
</dbReference>
<evidence type="ECO:0000256" key="4">
    <source>
        <dbReference type="ARBA" id="ARBA00023163"/>
    </source>
</evidence>
<sequence length="165" mass="19949">MDVNLYRHNPEKLAEKFKLFREKEWYFFTPRDRKYRNGTRPNRAAGDGYWKATGCDHEIKQTKKGEDAVVVGLKKSLVFYMGRPPRGIKTNWIMHEYRLNDPPRNKRSANDMKLDDWVLCKIYKKARNVIKTQEKDEEPVTVKILQWHLKILQWHLMKLRMRAWS</sequence>
<keyword evidence="5" id="KW-0539">Nucleus</keyword>
<gene>
    <name evidence="7" type="ORF">L1049_018026</name>
</gene>
<dbReference type="EMBL" id="JBBPBK010000012">
    <property type="protein sequence ID" value="KAK9273219.1"/>
    <property type="molecule type" value="Genomic_DNA"/>
</dbReference>
<dbReference type="Gene3D" id="2.170.150.80">
    <property type="entry name" value="NAC domain"/>
    <property type="match status" value="1"/>
</dbReference>
<feature type="domain" description="NAC" evidence="6">
    <location>
        <begin position="1"/>
        <end position="125"/>
    </location>
</feature>
<dbReference type="GO" id="GO:0006355">
    <property type="term" value="P:regulation of DNA-templated transcription"/>
    <property type="evidence" value="ECO:0007669"/>
    <property type="project" value="InterPro"/>
</dbReference>
<organism evidence="7 8">
    <name type="scientific">Liquidambar formosana</name>
    <name type="common">Formosan gum</name>
    <dbReference type="NCBI Taxonomy" id="63359"/>
    <lineage>
        <taxon>Eukaryota</taxon>
        <taxon>Viridiplantae</taxon>
        <taxon>Streptophyta</taxon>
        <taxon>Embryophyta</taxon>
        <taxon>Tracheophyta</taxon>
        <taxon>Spermatophyta</taxon>
        <taxon>Magnoliopsida</taxon>
        <taxon>eudicotyledons</taxon>
        <taxon>Gunneridae</taxon>
        <taxon>Pentapetalae</taxon>
        <taxon>Saxifragales</taxon>
        <taxon>Altingiaceae</taxon>
        <taxon>Liquidambar</taxon>
    </lineage>
</organism>
<keyword evidence="3" id="KW-0238">DNA-binding</keyword>
<evidence type="ECO:0000256" key="5">
    <source>
        <dbReference type="ARBA" id="ARBA00023242"/>
    </source>
</evidence>
<reference evidence="7 8" key="1">
    <citation type="journal article" date="2024" name="Plant J.">
        <title>Genome sequences and population genomics reveal climatic adaptation and genomic divergence between two closely related sweetgum species.</title>
        <authorList>
            <person name="Xu W.Q."/>
            <person name="Ren C.Q."/>
            <person name="Zhang X.Y."/>
            <person name="Comes H.P."/>
            <person name="Liu X.H."/>
            <person name="Li Y.G."/>
            <person name="Kettle C.J."/>
            <person name="Jalonen R."/>
            <person name="Gaisberger H."/>
            <person name="Ma Y.Z."/>
            <person name="Qiu Y.X."/>
        </authorList>
    </citation>
    <scope>NUCLEOTIDE SEQUENCE [LARGE SCALE GENOMIC DNA]</scope>
    <source>
        <strain evidence="7">Hangzhou</strain>
    </source>
</reference>
<keyword evidence="2" id="KW-0805">Transcription regulation</keyword>
<evidence type="ECO:0000256" key="3">
    <source>
        <dbReference type="ARBA" id="ARBA00023125"/>
    </source>
</evidence>
<comment type="subcellular location">
    <subcellularLocation>
        <location evidence="1">Nucleus</location>
    </subcellularLocation>
</comment>
<evidence type="ECO:0000313" key="8">
    <source>
        <dbReference type="Proteomes" id="UP001415857"/>
    </source>
</evidence>
<comment type="caution">
    <text evidence="7">The sequence shown here is derived from an EMBL/GenBank/DDBJ whole genome shotgun (WGS) entry which is preliminary data.</text>
</comment>
<dbReference type="Proteomes" id="UP001415857">
    <property type="component" value="Unassembled WGS sequence"/>
</dbReference>
<accession>A0AAP0NMW2</accession>
<evidence type="ECO:0000259" key="6">
    <source>
        <dbReference type="PROSITE" id="PS51005"/>
    </source>
</evidence>
<dbReference type="GO" id="GO:0003677">
    <property type="term" value="F:DNA binding"/>
    <property type="evidence" value="ECO:0007669"/>
    <property type="project" value="UniProtKB-KW"/>
</dbReference>
<evidence type="ECO:0000256" key="2">
    <source>
        <dbReference type="ARBA" id="ARBA00023015"/>
    </source>
</evidence>